<comment type="caution">
    <text evidence="3">The sequence shown here is derived from an EMBL/GenBank/DDBJ whole genome shotgun (WGS) entry which is preliminary data.</text>
</comment>
<sequence length="61" mass="6888">MPVIIVESNEIDVDKKREYVKKLTEITAETYNLQESTVTVLIREIKPDNIGVGGKLLSDLK</sequence>
<gene>
    <name evidence="3" type="primary">ywhB</name>
    <name evidence="3" type="ORF">MBFIL_05430</name>
</gene>
<dbReference type="InterPro" id="IPR014347">
    <property type="entry name" value="Tautomerase/MIF_sf"/>
</dbReference>
<dbReference type="Pfam" id="PF01361">
    <property type="entry name" value="Tautomerase"/>
    <property type="match status" value="1"/>
</dbReference>
<keyword evidence="4" id="KW-1185">Reference proteome</keyword>
<dbReference type="RefSeq" id="WP_066971265.1">
    <property type="nucleotide sequence ID" value="NZ_LWMT01000076.1"/>
</dbReference>
<feature type="domain" description="4-oxalocrotonate tautomerase-like" evidence="2">
    <location>
        <begin position="2"/>
        <end position="59"/>
    </location>
</feature>
<dbReference type="STRING" id="55758.MBFIL_05430"/>
<dbReference type="EC" id="5.3.2.6" evidence="3"/>
<organism evidence="3 4">
    <name type="scientific">Methanobrevibacter filiformis</name>
    <dbReference type="NCBI Taxonomy" id="55758"/>
    <lineage>
        <taxon>Archaea</taxon>
        <taxon>Methanobacteriati</taxon>
        <taxon>Methanobacteriota</taxon>
        <taxon>Methanomada group</taxon>
        <taxon>Methanobacteria</taxon>
        <taxon>Methanobacteriales</taxon>
        <taxon>Methanobacteriaceae</taxon>
        <taxon>Methanobrevibacter</taxon>
    </lineage>
</organism>
<evidence type="ECO:0000313" key="3">
    <source>
        <dbReference type="EMBL" id="KZX16213.1"/>
    </source>
</evidence>
<protein>
    <submittedName>
        <fullName evidence="3">2-hydroxymuconate tautomerase</fullName>
        <ecNumber evidence="3">5.3.2.6</ecNumber>
    </submittedName>
</protein>
<proteinExistence type="predicted"/>
<name>A0A166E2P1_9EURY</name>
<dbReference type="Gene3D" id="3.30.429.10">
    <property type="entry name" value="Macrophage Migration Inhibitory Factor"/>
    <property type="match status" value="1"/>
</dbReference>
<accession>A0A166E2P1</accession>
<dbReference type="OrthoDB" id="358896at2157"/>
<keyword evidence="1 3" id="KW-0413">Isomerase</keyword>
<dbReference type="InterPro" id="IPR004370">
    <property type="entry name" value="4-OT-like_dom"/>
</dbReference>
<dbReference type="Proteomes" id="UP000077066">
    <property type="component" value="Unassembled WGS sequence"/>
</dbReference>
<dbReference type="NCBIfam" id="NF041920">
    <property type="entry name" value="DmpI"/>
    <property type="match status" value="1"/>
</dbReference>
<dbReference type="GO" id="GO:0016853">
    <property type="term" value="F:isomerase activity"/>
    <property type="evidence" value="ECO:0007669"/>
    <property type="project" value="UniProtKB-KW"/>
</dbReference>
<reference evidence="3 4" key="1">
    <citation type="submission" date="2016-04" db="EMBL/GenBank/DDBJ databases">
        <title>Genome sequence of Methanobrevibacter filiformis DSM 11501.</title>
        <authorList>
            <person name="Poehlein A."/>
            <person name="Seedorf H."/>
            <person name="Daniel R."/>
        </authorList>
    </citation>
    <scope>NUCLEOTIDE SEQUENCE [LARGE SCALE GENOMIC DNA]</scope>
    <source>
        <strain evidence="3 4">DSM 11501</strain>
    </source>
</reference>
<dbReference type="AlphaFoldDB" id="A0A166E2P1"/>
<evidence type="ECO:0000259" key="2">
    <source>
        <dbReference type="Pfam" id="PF01361"/>
    </source>
</evidence>
<dbReference type="SUPFAM" id="SSF55331">
    <property type="entry name" value="Tautomerase/MIF"/>
    <property type="match status" value="1"/>
</dbReference>
<dbReference type="EMBL" id="LWMT01000076">
    <property type="protein sequence ID" value="KZX16213.1"/>
    <property type="molecule type" value="Genomic_DNA"/>
</dbReference>
<dbReference type="PATRIC" id="fig|55758.3.peg.608"/>
<evidence type="ECO:0000256" key="1">
    <source>
        <dbReference type="ARBA" id="ARBA00023235"/>
    </source>
</evidence>
<evidence type="ECO:0000313" key="4">
    <source>
        <dbReference type="Proteomes" id="UP000077066"/>
    </source>
</evidence>